<dbReference type="RefSeq" id="WP_305906875.1">
    <property type="nucleotide sequence ID" value="NZ_CP157743.1"/>
</dbReference>
<accession>A0AAU7NTM9</accession>
<feature type="domain" description="HMA" evidence="1">
    <location>
        <begin position="3"/>
        <end position="69"/>
    </location>
</feature>
<dbReference type="EMBL" id="CP157743">
    <property type="protein sequence ID" value="XBS20355.1"/>
    <property type="molecule type" value="Genomic_DNA"/>
</dbReference>
<dbReference type="InterPro" id="IPR036163">
    <property type="entry name" value="HMA_dom_sf"/>
</dbReference>
<name>A0AAU7NTM9_9GAMM</name>
<dbReference type="PROSITE" id="PS50846">
    <property type="entry name" value="HMA_2"/>
    <property type="match status" value="1"/>
</dbReference>
<evidence type="ECO:0000313" key="3">
    <source>
        <dbReference type="Proteomes" id="UP001225378"/>
    </source>
</evidence>
<dbReference type="SUPFAM" id="SSF55008">
    <property type="entry name" value="HMA, heavy metal-associated domain"/>
    <property type="match status" value="1"/>
</dbReference>
<dbReference type="CDD" id="cd00371">
    <property type="entry name" value="HMA"/>
    <property type="match status" value="1"/>
</dbReference>
<dbReference type="InterPro" id="IPR006121">
    <property type="entry name" value="HMA_dom"/>
</dbReference>
<dbReference type="GO" id="GO:0046872">
    <property type="term" value="F:metal ion binding"/>
    <property type="evidence" value="ECO:0007669"/>
    <property type="project" value="InterPro"/>
</dbReference>
<dbReference type="InterPro" id="IPR001802">
    <property type="entry name" value="MerP/CopZ"/>
</dbReference>
<dbReference type="KEGG" id="mech:Q9L42_018710"/>
<dbReference type="AlphaFoldDB" id="A0AAU7NTM9"/>
<dbReference type="Proteomes" id="UP001225378">
    <property type="component" value="Chromosome"/>
</dbReference>
<keyword evidence="3" id="KW-1185">Reference proteome</keyword>
<sequence length="69" mass="7305">MTESVSLTVTGMKCGGCESSVNEKVGAIEGVVSVKPMHQENRVDVEFDESKTSLDAIKQVITEAGFTVA</sequence>
<gene>
    <name evidence="2" type="ORF">Q9L42_018710</name>
</gene>
<dbReference type="Pfam" id="PF00403">
    <property type="entry name" value="HMA"/>
    <property type="match status" value="1"/>
</dbReference>
<evidence type="ECO:0000313" key="2">
    <source>
        <dbReference type="EMBL" id="XBS20355.1"/>
    </source>
</evidence>
<proteinExistence type="predicted"/>
<dbReference type="PRINTS" id="PR00946">
    <property type="entry name" value="HGSCAVENGER"/>
</dbReference>
<dbReference type="Gene3D" id="3.30.70.100">
    <property type="match status" value="1"/>
</dbReference>
<reference evidence="2 3" key="1">
    <citation type="journal article" date="2024" name="Microbiology">
        <title>Methylomarinum rosea sp. nov., a novel halophilic methanotrophic bacterium from the hypersaline Lake Elton.</title>
        <authorList>
            <person name="Suleimanov R.Z."/>
            <person name="Oshkin I.Y."/>
            <person name="Danilova O.V."/>
            <person name="Suzina N.E."/>
            <person name="Dedysh S.N."/>
        </authorList>
    </citation>
    <scope>NUCLEOTIDE SEQUENCE [LARGE SCALE GENOMIC DNA]</scope>
    <source>
        <strain evidence="2 3">Ch1-1</strain>
    </source>
</reference>
<evidence type="ECO:0000259" key="1">
    <source>
        <dbReference type="PROSITE" id="PS50846"/>
    </source>
</evidence>
<organism evidence="2 3">
    <name type="scientific">Methylomarinum roseum</name>
    <dbReference type="NCBI Taxonomy" id="3067653"/>
    <lineage>
        <taxon>Bacteria</taxon>
        <taxon>Pseudomonadati</taxon>
        <taxon>Pseudomonadota</taxon>
        <taxon>Gammaproteobacteria</taxon>
        <taxon>Methylococcales</taxon>
        <taxon>Methylococcaceae</taxon>
        <taxon>Methylomarinum</taxon>
    </lineage>
</organism>
<protein>
    <submittedName>
        <fullName evidence="2">Heavy-metal-associated domain-containing protein</fullName>
    </submittedName>
</protein>